<accession>A0ACB8ULL8</accession>
<name>A0ACB8ULL8_9APHY</name>
<comment type="caution">
    <text evidence="1">The sequence shown here is derived from an EMBL/GenBank/DDBJ whole genome shotgun (WGS) entry which is preliminary data.</text>
</comment>
<protein>
    <submittedName>
        <fullName evidence="1">Uncharacterized protein</fullName>
    </submittedName>
</protein>
<dbReference type="EMBL" id="MU274900">
    <property type="protein sequence ID" value="KAI0095204.1"/>
    <property type="molecule type" value="Genomic_DNA"/>
</dbReference>
<evidence type="ECO:0000313" key="1">
    <source>
        <dbReference type="EMBL" id="KAI0095204.1"/>
    </source>
</evidence>
<keyword evidence="2" id="KW-1185">Reference proteome</keyword>
<sequence>MAPERNASTYEPLATDDFEGNTPTSELSAFPYSVSKRSLLGTIVNASIYVVAACAIASAWISYSTLARSHRTVVLGTRRDLKELERRSSYIDFDRLYRNPPKAALSASYGSIVNHARSVAVVSLTHPNKVFHREESYSLLYDGNSTVNSRQLIITSETSTISQFRILDWGMENCTVEVNLPSSSDTFTTMHTLSSPSYVNIWLLDTVEELDFDSLSFSTKPQRKSLLATLSIAAGRVAKSPSFRCPTASYVTVEIESMKPEYTLNITHIGYSAAGLYIRQSQSI</sequence>
<evidence type="ECO:0000313" key="2">
    <source>
        <dbReference type="Proteomes" id="UP001055072"/>
    </source>
</evidence>
<organism evidence="1 2">
    <name type="scientific">Irpex rosettiformis</name>
    <dbReference type="NCBI Taxonomy" id="378272"/>
    <lineage>
        <taxon>Eukaryota</taxon>
        <taxon>Fungi</taxon>
        <taxon>Dikarya</taxon>
        <taxon>Basidiomycota</taxon>
        <taxon>Agaricomycotina</taxon>
        <taxon>Agaricomycetes</taxon>
        <taxon>Polyporales</taxon>
        <taxon>Irpicaceae</taxon>
        <taxon>Irpex</taxon>
    </lineage>
</organism>
<gene>
    <name evidence="1" type="ORF">BDY19DRAFT_74420</name>
</gene>
<dbReference type="Proteomes" id="UP001055072">
    <property type="component" value="Unassembled WGS sequence"/>
</dbReference>
<proteinExistence type="predicted"/>
<reference evidence="1" key="1">
    <citation type="journal article" date="2021" name="Environ. Microbiol.">
        <title>Gene family expansions and transcriptome signatures uncover fungal adaptations to wood decay.</title>
        <authorList>
            <person name="Hage H."/>
            <person name="Miyauchi S."/>
            <person name="Viragh M."/>
            <person name="Drula E."/>
            <person name="Min B."/>
            <person name="Chaduli D."/>
            <person name="Navarro D."/>
            <person name="Favel A."/>
            <person name="Norest M."/>
            <person name="Lesage-Meessen L."/>
            <person name="Balint B."/>
            <person name="Merenyi Z."/>
            <person name="de Eugenio L."/>
            <person name="Morin E."/>
            <person name="Martinez A.T."/>
            <person name="Baldrian P."/>
            <person name="Stursova M."/>
            <person name="Martinez M.J."/>
            <person name="Novotny C."/>
            <person name="Magnuson J.K."/>
            <person name="Spatafora J.W."/>
            <person name="Maurice S."/>
            <person name="Pangilinan J."/>
            <person name="Andreopoulos W."/>
            <person name="LaButti K."/>
            <person name="Hundley H."/>
            <person name="Na H."/>
            <person name="Kuo A."/>
            <person name="Barry K."/>
            <person name="Lipzen A."/>
            <person name="Henrissat B."/>
            <person name="Riley R."/>
            <person name="Ahrendt S."/>
            <person name="Nagy L.G."/>
            <person name="Grigoriev I.V."/>
            <person name="Martin F."/>
            <person name="Rosso M.N."/>
        </authorList>
    </citation>
    <scope>NUCLEOTIDE SEQUENCE</scope>
    <source>
        <strain evidence="1">CBS 384.51</strain>
    </source>
</reference>